<evidence type="ECO:0000313" key="2">
    <source>
        <dbReference type="Proteomes" id="UP001230504"/>
    </source>
</evidence>
<protein>
    <submittedName>
        <fullName evidence="1">Uncharacterized protein</fullName>
    </submittedName>
</protein>
<proteinExistence type="predicted"/>
<comment type="caution">
    <text evidence="1">The sequence shown here is derived from an EMBL/GenBank/DDBJ whole genome shotgun (WGS) entry which is preliminary data.</text>
</comment>
<dbReference type="GeneID" id="85437283"/>
<keyword evidence="2" id="KW-1185">Reference proteome</keyword>
<accession>A0AAD8Q6Y3</accession>
<reference evidence="1" key="1">
    <citation type="submission" date="2021-06" db="EMBL/GenBank/DDBJ databases">
        <title>Comparative genomics, transcriptomics and evolutionary studies reveal genomic signatures of adaptation to plant cell wall in hemibiotrophic fungi.</title>
        <authorList>
            <consortium name="DOE Joint Genome Institute"/>
            <person name="Baroncelli R."/>
            <person name="Diaz J.F."/>
            <person name="Benocci T."/>
            <person name="Peng M."/>
            <person name="Battaglia E."/>
            <person name="Haridas S."/>
            <person name="Andreopoulos W."/>
            <person name="Labutti K."/>
            <person name="Pangilinan J."/>
            <person name="Floch G.L."/>
            <person name="Makela M.R."/>
            <person name="Henrissat B."/>
            <person name="Grigoriev I.V."/>
            <person name="Crouch J.A."/>
            <person name="De Vries R.P."/>
            <person name="Sukno S.A."/>
            <person name="Thon M.R."/>
        </authorList>
    </citation>
    <scope>NUCLEOTIDE SEQUENCE</scope>
    <source>
        <strain evidence="1">CBS 125086</strain>
    </source>
</reference>
<evidence type="ECO:0000313" key="1">
    <source>
        <dbReference type="EMBL" id="KAK1597068.1"/>
    </source>
</evidence>
<dbReference type="RefSeq" id="XP_060417882.1">
    <property type="nucleotide sequence ID" value="XM_060553043.1"/>
</dbReference>
<sequence>MRMVTILTMALPTTRSHLFLRVTTLVRLARIFDIPHQPMPKAPYSELPICTRIAHTFKRTRSVLMAAASLALLGLGIPGARSAQHIATHTTYPRQRSLISWGSFLMKTRSCRRSFNRILQNRFDDPGVEDDLHPGPAAIRTSGHHSYPRLVCEV</sequence>
<gene>
    <name evidence="1" type="ORF">LY79DRAFT_404217</name>
</gene>
<dbReference type="EMBL" id="JAHLJV010000009">
    <property type="protein sequence ID" value="KAK1597068.1"/>
    <property type="molecule type" value="Genomic_DNA"/>
</dbReference>
<name>A0AAD8Q6Y3_9PEZI</name>
<dbReference type="AlphaFoldDB" id="A0AAD8Q6Y3"/>
<dbReference type="Proteomes" id="UP001230504">
    <property type="component" value="Unassembled WGS sequence"/>
</dbReference>
<organism evidence="1 2">
    <name type="scientific">Colletotrichum navitas</name>
    <dbReference type="NCBI Taxonomy" id="681940"/>
    <lineage>
        <taxon>Eukaryota</taxon>
        <taxon>Fungi</taxon>
        <taxon>Dikarya</taxon>
        <taxon>Ascomycota</taxon>
        <taxon>Pezizomycotina</taxon>
        <taxon>Sordariomycetes</taxon>
        <taxon>Hypocreomycetidae</taxon>
        <taxon>Glomerellales</taxon>
        <taxon>Glomerellaceae</taxon>
        <taxon>Colletotrichum</taxon>
        <taxon>Colletotrichum graminicola species complex</taxon>
    </lineage>
</organism>